<name>A0A7Y4K3M9_9BACT</name>
<dbReference type="PROSITE" id="PS50075">
    <property type="entry name" value="CARRIER"/>
    <property type="match status" value="1"/>
</dbReference>
<evidence type="ECO:0000313" key="5">
    <source>
        <dbReference type="Proteomes" id="UP000528460"/>
    </source>
</evidence>
<dbReference type="FunFam" id="3.30.300.30:FF:000010">
    <property type="entry name" value="Enterobactin synthetase component F"/>
    <property type="match status" value="1"/>
</dbReference>
<dbReference type="Proteomes" id="UP000528460">
    <property type="component" value="Unassembled WGS sequence"/>
</dbReference>
<feature type="non-terminal residue" evidence="4">
    <location>
        <position position="1"/>
    </location>
</feature>
<dbReference type="SMART" id="SM00823">
    <property type="entry name" value="PKS_PP"/>
    <property type="match status" value="1"/>
</dbReference>
<dbReference type="GO" id="GO:0005829">
    <property type="term" value="C:cytosol"/>
    <property type="evidence" value="ECO:0007669"/>
    <property type="project" value="TreeGrafter"/>
</dbReference>
<keyword evidence="2" id="KW-0597">Phosphoprotein</keyword>
<dbReference type="Pfam" id="PF13193">
    <property type="entry name" value="AMP-binding_C"/>
    <property type="match status" value="1"/>
</dbReference>
<evidence type="ECO:0000313" key="4">
    <source>
        <dbReference type="EMBL" id="NOK15332.1"/>
    </source>
</evidence>
<dbReference type="InterPro" id="IPR036736">
    <property type="entry name" value="ACP-like_sf"/>
</dbReference>
<dbReference type="Pfam" id="PF00550">
    <property type="entry name" value="PP-binding"/>
    <property type="match status" value="1"/>
</dbReference>
<keyword evidence="1" id="KW-0596">Phosphopantetheine</keyword>
<dbReference type="GO" id="GO:0044550">
    <property type="term" value="P:secondary metabolite biosynthetic process"/>
    <property type="evidence" value="ECO:0007669"/>
    <property type="project" value="TreeGrafter"/>
</dbReference>
<accession>A0A7Y4K3M9</accession>
<dbReference type="SUPFAM" id="SSF47336">
    <property type="entry name" value="ACP-like"/>
    <property type="match status" value="1"/>
</dbReference>
<reference evidence="4 5" key="1">
    <citation type="submission" date="2020-05" db="EMBL/GenBank/DDBJ databases">
        <authorList>
            <person name="Whitworth D."/>
        </authorList>
    </citation>
    <scope>NUCLEOTIDE SEQUENCE [LARGE SCALE GENOMIC DNA]</scope>
    <source>
        <strain evidence="4 5">CA046A</strain>
    </source>
</reference>
<evidence type="ECO:0000256" key="2">
    <source>
        <dbReference type="ARBA" id="ARBA00022553"/>
    </source>
</evidence>
<dbReference type="GO" id="GO:0043041">
    <property type="term" value="P:amino acid activation for nonribosomal peptide biosynthetic process"/>
    <property type="evidence" value="ECO:0007669"/>
    <property type="project" value="TreeGrafter"/>
</dbReference>
<dbReference type="Gene3D" id="3.30.300.30">
    <property type="match status" value="1"/>
</dbReference>
<dbReference type="InterPro" id="IPR006162">
    <property type="entry name" value="Ppantetheine_attach_site"/>
</dbReference>
<gene>
    <name evidence="4" type="ORF">HNS30_40665</name>
</gene>
<dbReference type="PANTHER" id="PTHR45527:SF1">
    <property type="entry name" value="FATTY ACID SYNTHASE"/>
    <property type="match status" value="1"/>
</dbReference>
<dbReference type="FunFam" id="1.10.1200.10:FF:000016">
    <property type="entry name" value="Non-ribosomal peptide synthase"/>
    <property type="match status" value="1"/>
</dbReference>
<proteinExistence type="predicted"/>
<dbReference type="RefSeq" id="WP_253896051.1">
    <property type="nucleotide sequence ID" value="NZ_JABFJW010000773.1"/>
</dbReference>
<dbReference type="InterPro" id="IPR025110">
    <property type="entry name" value="AMP-bd_C"/>
</dbReference>
<feature type="non-terminal residue" evidence="4">
    <location>
        <position position="194"/>
    </location>
</feature>
<dbReference type="SUPFAM" id="SSF56801">
    <property type="entry name" value="Acetyl-CoA synthetase-like"/>
    <property type="match status" value="1"/>
</dbReference>
<dbReference type="InterPro" id="IPR020806">
    <property type="entry name" value="PKS_PP-bd"/>
</dbReference>
<comment type="caution">
    <text evidence="4">The sequence shown here is derived from an EMBL/GenBank/DDBJ whole genome shotgun (WGS) entry which is preliminary data.</text>
</comment>
<evidence type="ECO:0000256" key="1">
    <source>
        <dbReference type="ARBA" id="ARBA00022450"/>
    </source>
</evidence>
<dbReference type="GO" id="GO:0072330">
    <property type="term" value="P:monocarboxylic acid biosynthetic process"/>
    <property type="evidence" value="ECO:0007669"/>
    <property type="project" value="UniProtKB-ARBA"/>
</dbReference>
<dbReference type="InterPro" id="IPR045851">
    <property type="entry name" value="AMP-bd_C_sf"/>
</dbReference>
<dbReference type="Gene3D" id="3.40.50.1820">
    <property type="entry name" value="alpha/beta hydrolase"/>
    <property type="match status" value="1"/>
</dbReference>
<dbReference type="PANTHER" id="PTHR45527">
    <property type="entry name" value="NONRIBOSOMAL PEPTIDE SYNTHETASE"/>
    <property type="match status" value="1"/>
</dbReference>
<sequence>RVDFQVKVRGFRIEPGEIEAALRSATGVSEAAVVARGTGADKRLIGYVTAREGHALDPDTLKASLKQRLPEYMVPAVLVVLGTMPLNANGKVDRKALPAPQGTALASTYVAPRTPTEEQLAALFAEVLRVERIGVRDDFFAMGGHSLLATQLVSRVRATFAVELPLRALFEAPTVEGLAPKLAGAQSSALRAPP</sequence>
<protein>
    <submittedName>
        <fullName evidence="4">Non-ribosomal peptide synthetase</fullName>
    </submittedName>
</protein>
<dbReference type="InterPro" id="IPR009081">
    <property type="entry name" value="PP-bd_ACP"/>
</dbReference>
<dbReference type="AlphaFoldDB" id="A0A7Y4K3M9"/>
<dbReference type="EMBL" id="JABFJW010000773">
    <property type="protein sequence ID" value="NOK15332.1"/>
    <property type="molecule type" value="Genomic_DNA"/>
</dbReference>
<feature type="domain" description="Carrier" evidence="3">
    <location>
        <begin position="111"/>
        <end position="186"/>
    </location>
</feature>
<organism evidence="4 5">
    <name type="scientific">Corallococcus exercitus</name>
    <dbReference type="NCBI Taxonomy" id="2316736"/>
    <lineage>
        <taxon>Bacteria</taxon>
        <taxon>Pseudomonadati</taxon>
        <taxon>Myxococcota</taxon>
        <taxon>Myxococcia</taxon>
        <taxon>Myxococcales</taxon>
        <taxon>Cystobacterineae</taxon>
        <taxon>Myxococcaceae</taxon>
        <taxon>Corallococcus</taxon>
    </lineage>
</organism>
<dbReference type="InterPro" id="IPR029058">
    <property type="entry name" value="AB_hydrolase_fold"/>
</dbReference>
<dbReference type="PROSITE" id="PS00012">
    <property type="entry name" value="PHOSPHOPANTETHEINE"/>
    <property type="match status" value="1"/>
</dbReference>
<evidence type="ECO:0000259" key="3">
    <source>
        <dbReference type="PROSITE" id="PS50075"/>
    </source>
</evidence>
<dbReference type="GO" id="GO:0031177">
    <property type="term" value="F:phosphopantetheine binding"/>
    <property type="evidence" value="ECO:0007669"/>
    <property type="project" value="InterPro"/>
</dbReference>